<organism evidence="2 3">
    <name type="scientific">Heligmosomoides polygyrus</name>
    <name type="common">Parasitic roundworm</name>
    <dbReference type="NCBI Taxonomy" id="6339"/>
    <lineage>
        <taxon>Eukaryota</taxon>
        <taxon>Metazoa</taxon>
        <taxon>Ecdysozoa</taxon>
        <taxon>Nematoda</taxon>
        <taxon>Chromadorea</taxon>
        <taxon>Rhabditida</taxon>
        <taxon>Rhabditina</taxon>
        <taxon>Rhabditomorpha</taxon>
        <taxon>Strongyloidea</taxon>
        <taxon>Heligmosomidae</taxon>
        <taxon>Heligmosomoides</taxon>
    </lineage>
</organism>
<evidence type="ECO:0000313" key="1">
    <source>
        <dbReference type="EMBL" id="VDO68572.1"/>
    </source>
</evidence>
<dbReference type="Proteomes" id="UP000050761">
    <property type="component" value="Unassembled WGS sequence"/>
</dbReference>
<proteinExistence type="predicted"/>
<dbReference type="EMBL" id="UZAH01025679">
    <property type="protein sequence ID" value="VDO68572.1"/>
    <property type="molecule type" value="Genomic_DNA"/>
</dbReference>
<keyword evidence="2" id="KW-1185">Reference proteome</keyword>
<sequence>MLTASDRLPLCCARRRVAADAVVGDVVDSSGGGVSDIADSVVGDGSITPSAEPSATPCCAAKHPLNTVAGDVADAYKYKIG</sequence>
<evidence type="ECO:0000313" key="3">
    <source>
        <dbReference type="WBParaSite" id="HPBE_0000650701-mRNA-1"/>
    </source>
</evidence>
<reference evidence="3" key="2">
    <citation type="submission" date="2019-09" db="UniProtKB">
        <authorList>
            <consortium name="WormBaseParasite"/>
        </authorList>
    </citation>
    <scope>IDENTIFICATION</scope>
</reference>
<accession>A0A3P8B9J1</accession>
<name>A0A183FI38_HELPZ</name>
<dbReference type="WBParaSite" id="HPBE_0000650701-mRNA-1">
    <property type="protein sequence ID" value="HPBE_0000650701-mRNA-1"/>
    <property type="gene ID" value="HPBE_0000650701"/>
</dbReference>
<evidence type="ECO:0000313" key="2">
    <source>
        <dbReference type="Proteomes" id="UP000050761"/>
    </source>
</evidence>
<dbReference type="AlphaFoldDB" id="A0A183FI38"/>
<accession>A0A183FI38</accession>
<gene>
    <name evidence="1" type="ORF">HPBE_LOCUS6508</name>
</gene>
<protein>
    <submittedName>
        <fullName evidence="3">Secreted protein</fullName>
    </submittedName>
</protein>
<reference evidence="1 2" key="1">
    <citation type="submission" date="2018-11" db="EMBL/GenBank/DDBJ databases">
        <authorList>
            <consortium name="Pathogen Informatics"/>
        </authorList>
    </citation>
    <scope>NUCLEOTIDE SEQUENCE [LARGE SCALE GENOMIC DNA]</scope>
</reference>